<gene>
    <name evidence="1" type="ORF">Hypma_014277</name>
</gene>
<comment type="caution">
    <text evidence="1">The sequence shown here is derived from an EMBL/GenBank/DDBJ whole genome shotgun (WGS) entry which is preliminary data.</text>
</comment>
<name>A0A369JFC0_HYPMA</name>
<reference evidence="1" key="1">
    <citation type="submission" date="2018-04" db="EMBL/GenBank/DDBJ databases">
        <title>Whole genome sequencing of Hypsizygus marmoreus.</title>
        <authorList>
            <person name="Choi I.-G."/>
            <person name="Min B."/>
            <person name="Kim J.-G."/>
            <person name="Kim S."/>
            <person name="Oh Y.-L."/>
            <person name="Kong W.-S."/>
            <person name="Park H."/>
            <person name="Jeong J."/>
            <person name="Song E.-S."/>
        </authorList>
    </citation>
    <scope>NUCLEOTIDE SEQUENCE [LARGE SCALE GENOMIC DNA]</scope>
    <source>
        <strain evidence="1">51987-8</strain>
    </source>
</reference>
<keyword evidence="2" id="KW-1185">Reference proteome</keyword>
<organism evidence="1 2">
    <name type="scientific">Hypsizygus marmoreus</name>
    <name type="common">White beech mushroom</name>
    <name type="synonym">Agaricus marmoreus</name>
    <dbReference type="NCBI Taxonomy" id="39966"/>
    <lineage>
        <taxon>Eukaryota</taxon>
        <taxon>Fungi</taxon>
        <taxon>Dikarya</taxon>
        <taxon>Basidiomycota</taxon>
        <taxon>Agaricomycotina</taxon>
        <taxon>Agaricomycetes</taxon>
        <taxon>Agaricomycetidae</taxon>
        <taxon>Agaricales</taxon>
        <taxon>Tricholomatineae</taxon>
        <taxon>Lyophyllaceae</taxon>
        <taxon>Hypsizygus</taxon>
    </lineage>
</organism>
<dbReference type="Proteomes" id="UP000076154">
    <property type="component" value="Unassembled WGS sequence"/>
</dbReference>
<dbReference type="InParanoid" id="A0A369JFC0"/>
<accession>A0A369JFC0</accession>
<sequence length="75" mass="8893">MIGEWSPESMRRGNLWAKQEHFVAHFLDLLKLLLSIRVPYARIIQVTMETSQHCFPDFPRSSISEWHRRSANSRP</sequence>
<evidence type="ECO:0000313" key="2">
    <source>
        <dbReference type="Proteomes" id="UP000076154"/>
    </source>
</evidence>
<protein>
    <submittedName>
        <fullName evidence="1">Uncharacterized protein</fullName>
    </submittedName>
</protein>
<dbReference type="EMBL" id="LUEZ02000084">
    <property type="protein sequence ID" value="RDB19105.1"/>
    <property type="molecule type" value="Genomic_DNA"/>
</dbReference>
<dbReference type="AlphaFoldDB" id="A0A369JFC0"/>
<proteinExistence type="predicted"/>
<evidence type="ECO:0000313" key="1">
    <source>
        <dbReference type="EMBL" id="RDB19105.1"/>
    </source>
</evidence>